<keyword evidence="1" id="KW-1133">Transmembrane helix</keyword>
<keyword evidence="3" id="KW-1185">Reference proteome</keyword>
<dbReference type="Pfam" id="PF07466">
    <property type="entry name" value="DUF1517"/>
    <property type="match status" value="1"/>
</dbReference>
<dbReference type="PIRSF" id="PIRSF037221">
    <property type="entry name" value="DUF1517"/>
    <property type="match status" value="1"/>
</dbReference>
<name>U5QN19_GLOK1</name>
<feature type="transmembrane region" description="Helical" evidence="1">
    <location>
        <begin position="101"/>
        <end position="120"/>
    </location>
</feature>
<dbReference type="KEGG" id="glj:GKIL_4050"/>
<dbReference type="HOGENOM" id="CLU_047333_0_1_3"/>
<organism evidence="2 3">
    <name type="scientific">Gloeobacter kilaueensis (strain ATCC BAA-2537 / CCAP 1431/1 / ULC 316 / JS1)</name>
    <dbReference type="NCBI Taxonomy" id="1183438"/>
    <lineage>
        <taxon>Bacteria</taxon>
        <taxon>Bacillati</taxon>
        <taxon>Cyanobacteriota</taxon>
        <taxon>Cyanophyceae</taxon>
        <taxon>Gloeobacterales</taxon>
        <taxon>Gloeobacteraceae</taxon>
        <taxon>Gloeobacter</taxon>
    </lineage>
</organism>
<proteinExistence type="predicted"/>
<dbReference type="PANTHER" id="PTHR33975:SF2">
    <property type="entry name" value="MYELIN-ASSOCIATED OLIGODENDROCYTE BASIC PROTEIN"/>
    <property type="match status" value="1"/>
</dbReference>
<dbReference type="InterPro" id="IPR010903">
    <property type="entry name" value="DUF1517"/>
</dbReference>
<evidence type="ECO:0000313" key="2">
    <source>
        <dbReference type="EMBL" id="AGY60296.1"/>
    </source>
</evidence>
<dbReference type="EMBL" id="CP003587">
    <property type="protein sequence ID" value="AGY60296.1"/>
    <property type="molecule type" value="Genomic_DNA"/>
</dbReference>
<accession>U5QN19</accession>
<dbReference type="InterPro" id="IPR053023">
    <property type="entry name" value="FLAP_modulator"/>
</dbReference>
<keyword evidence="1" id="KW-0812">Transmembrane</keyword>
<reference evidence="2 3" key="1">
    <citation type="journal article" date="2013" name="PLoS ONE">
        <title>Cultivation and Complete Genome Sequencing of Gloeobacter kilaueensis sp. nov., from a Lava Cave in Kilauea Caldera, Hawai'i.</title>
        <authorList>
            <person name="Saw J.H."/>
            <person name="Schatz M."/>
            <person name="Brown M.V."/>
            <person name="Kunkel D.D."/>
            <person name="Foster J.S."/>
            <person name="Shick H."/>
            <person name="Christensen S."/>
            <person name="Hou S."/>
            <person name="Wan X."/>
            <person name="Donachie S.P."/>
        </authorList>
    </citation>
    <scope>NUCLEOTIDE SEQUENCE [LARGE SCALE GENOMIC DNA]</scope>
    <source>
        <strain evidence="3">JS</strain>
    </source>
</reference>
<gene>
    <name evidence="2" type="ORF">GKIL_4050</name>
</gene>
<evidence type="ECO:0008006" key="4">
    <source>
        <dbReference type="Google" id="ProtNLM"/>
    </source>
</evidence>
<evidence type="ECO:0000313" key="3">
    <source>
        <dbReference type="Proteomes" id="UP000017396"/>
    </source>
</evidence>
<dbReference type="OrthoDB" id="459043at2"/>
<evidence type="ECO:0000256" key="1">
    <source>
        <dbReference type="SAM" id="Phobius"/>
    </source>
</evidence>
<dbReference type="PANTHER" id="PTHR33975">
    <property type="entry name" value="MYELIN-ASSOCIATED OLIGODENDROCYTE BASIC PROTEIN"/>
    <property type="match status" value="1"/>
</dbReference>
<dbReference type="RefSeq" id="WP_023175636.1">
    <property type="nucleotide sequence ID" value="NC_022600.1"/>
</dbReference>
<dbReference type="STRING" id="1183438.GKIL_4050"/>
<keyword evidence="1" id="KW-0472">Membrane</keyword>
<sequence>MARITSLMRGVLAGGLALGLLLSGTGSFQSSDVAWARGSSGGRIGGGSFRSAPRSYAPAPRYAPGGGYGGGYYSPGPVVPVPVPIPFGGGYGYGYGYGGGFGLSSIFVIVIVVGAGLFFLRFIRRNAAGVGDYGGYDGEPIDSGKIDVFRLQVALLATAKQLQRDLIRLAEQSDTSTPEGLTRLNQEVTLALLRNPEYWVYAKSDAQELPRLQAESQFNRLALAERTKYTDEVVSKTGSTGLVQKKFDGENPDEVAEYIVVTLLVATEDGAPRLLNVRSSDDLRQALTILGSLSSEQIVAVEVVWSPADENDTLTSDELLTQYTDLVRL</sequence>
<dbReference type="AlphaFoldDB" id="U5QN19"/>
<protein>
    <recommendedName>
        <fullName evidence="4">DUF1517 domain-containing protein</fullName>
    </recommendedName>
</protein>
<dbReference type="Proteomes" id="UP000017396">
    <property type="component" value="Chromosome"/>
</dbReference>
<dbReference type="PATRIC" id="fig|1183438.3.peg.3988"/>
<dbReference type="eggNOG" id="COG4371">
    <property type="taxonomic scope" value="Bacteria"/>
</dbReference>